<evidence type="ECO:0000313" key="1">
    <source>
        <dbReference type="EMBL" id="KAF5819927.1"/>
    </source>
</evidence>
<dbReference type="AlphaFoldDB" id="A0A9K3JSR3"/>
<dbReference type="Gramene" id="mRNA:HanXRQr2_Chr02g0083131">
    <property type="protein sequence ID" value="mRNA:HanXRQr2_Chr02g0083131"/>
    <property type="gene ID" value="HanXRQr2_Chr02g0083131"/>
</dbReference>
<sequence length="50" mass="5805">MHLCLGSLRLLVSQLLRIFGSNRFKLPIRRPRNKIGEMVIARSVVAYCFM</sequence>
<reference evidence="1" key="1">
    <citation type="journal article" date="2017" name="Nature">
        <title>The sunflower genome provides insights into oil metabolism, flowering and Asterid evolution.</title>
        <authorList>
            <person name="Badouin H."/>
            <person name="Gouzy J."/>
            <person name="Grassa C.J."/>
            <person name="Murat F."/>
            <person name="Staton S.E."/>
            <person name="Cottret L."/>
            <person name="Lelandais-Briere C."/>
            <person name="Owens G.L."/>
            <person name="Carrere S."/>
            <person name="Mayjonade B."/>
            <person name="Legrand L."/>
            <person name="Gill N."/>
            <person name="Kane N.C."/>
            <person name="Bowers J.E."/>
            <person name="Hubner S."/>
            <person name="Bellec A."/>
            <person name="Berard A."/>
            <person name="Berges H."/>
            <person name="Blanchet N."/>
            <person name="Boniface M.C."/>
            <person name="Brunel D."/>
            <person name="Catrice O."/>
            <person name="Chaidir N."/>
            <person name="Claudel C."/>
            <person name="Donnadieu C."/>
            <person name="Faraut T."/>
            <person name="Fievet G."/>
            <person name="Helmstetter N."/>
            <person name="King M."/>
            <person name="Knapp S.J."/>
            <person name="Lai Z."/>
            <person name="Le Paslier M.C."/>
            <person name="Lippi Y."/>
            <person name="Lorenzon L."/>
            <person name="Mandel J.R."/>
            <person name="Marage G."/>
            <person name="Marchand G."/>
            <person name="Marquand E."/>
            <person name="Bret-Mestries E."/>
            <person name="Morien E."/>
            <person name="Nambeesan S."/>
            <person name="Nguyen T."/>
            <person name="Pegot-Espagnet P."/>
            <person name="Pouilly N."/>
            <person name="Raftis F."/>
            <person name="Sallet E."/>
            <person name="Schiex T."/>
            <person name="Thomas J."/>
            <person name="Vandecasteele C."/>
            <person name="Vares D."/>
            <person name="Vear F."/>
            <person name="Vautrin S."/>
            <person name="Crespi M."/>
            <person name="Mangin B."/>
            <person name="Burke J.M."/>
            <person name="Salse J."/>
            <person name="Munos S."/>
            <person name="Vincourt P."/>
            <person name="Rieseberg L.H."/>
            <person name="Langlade N.B."/>
        </authorList>
    </citation>
    <scope>NUCLEOTIDE SEQUENCE</scope>
    <source>
        <tissue evidence="1">Leaves</tissue>
    </source>
</reference>
<dbReference type="EMBL" id="MNCJ02000317">
    <property type="protein sequence ID" value="KAF5819927.1"/>
    <property type="molecule type" value="Genomic_DNA"/>
</dbReference>
<reference evidence="1" key="2">
    <citation type="submission" date="2020-06" db="EMBL/GenBank/DDBJ databases">
        <title>Helianthus annuus Genome sequencing and assembly Release 2.</title>
        <authorList>
            <person name="Gouzy J."/>
            <person name="Langlade N."/>
            <person name="Munos S."/>
        </authorList>
    </citation>
    <scope>NUCLEOTIDE SEQUENCE</scope>
    <source>
        <tissue evidence="1">Leaves</tissue>
    </source>
</reference>
<comment type="caution">
    <text evidence="1">The sequence shown here is derived from an EMBL/GenBank/DDBJ whole genome shotgun (WGS) entry which is preliminary data.</text>
</comment>
<accession>A0A9K3JSR3</accession>
<proteinExistence type="predicted"/>
<keyword evidence="2" id="KW-1185">Reference proteome</keyword>
<name>A0A9K3JSR3_HELAN</name>
<dbReference type="Proteomes" id="UP000215914">
    <property type="component" value="Unassembled WGS sequence"/>
</dbReference>
<protein>
    <submittedName>
        <fullName evidence="1">Uncharacterized protein</fullName>
    </submittedName>
</protein>
<organism evidence="1 2">
    <name type="scientific">Helianthus annuus</name>
    <name type="common">Common sunflower</name>
    <dbReference type="NCBI Taxonomy" id="4232"/>
    <lineage>
        <taxon>Eukaryota</taxon>
        <taxon>Viridiplantae</taxon>
        <taxon>Streptophyta</taxon>
        <taxon>Embryophyta</taxon>
        <taxon>Tracheophyta</taxon>
        <taxon>Spermatophyta</taxon>
        <taxon>Magnoliopsida</taxon>
        <taxon>eudicotyledons</taxon>
        <taxon>Gunneridae</taxon>
        <taxon>Pentapetalae</taxon>
        <taxon>asterids</taxon>
        <taxon>campanulids</taxon>
        <taxon>Asterales</taxon>
        <taxon>Asteraceae</taxon>
        <taxon>Asteroideae</taxon>
        <taxon>Heliantheae alliance</taxon>
        <taxon>Heliantheae</taxon>
        <taxon>Helianthus</taxon>
    </lineage>
</organism>
<gene>
    <name evidence="1" type="ORF">HanXRQr2_Chr02g0083131</name>
</gene>
<evidence type="ECO:0000313" key="2">
    <source>
        <dbReference type="Proteomes" id="UP000215914"/>
    </source>
</evidence>